<accession>A0A7J5TMY2</accession>
<keyword evidence="1" id="KW-0472">Membrane</keyword>
<name>A0A7J5TMY2_BIFBI</name>
<feature type="transmembrane region" description="Helical" evidence="1">
    <location>
        <begin position="228"/>
        <end position="248"/>
    </location>
</feature>
<feature type="transmembrane region" description="Helical" evidence="1">
    <location>
        <begin position="74"/>
        <end position="95"/>
    </location>
</feature>
<feature type="transmembrane region" description="Helical" evidence="1">
    <location>
        <begin position="132"/>
        <end position="150"/>
    </location>
</feature>
<evidence type="ECO:0000256" key="1">
    <source>
        <dbReference type="SAM" id="Phobius"/>
    </source>
</evidence>
<evidence type="ECO:0000313" key="2">
    <source>
        <dbReference type="EMBL" id="KAB7486086.1"/>
    </source>
</evidence>
<dbReference type="Proteomes" id="UP000451386">
    <property type="component" value="Unassembled WGS sequence"/>
</dbReference>
<reference evidence="2 3" key="1">
    <citation type="journal article" date="2019" name="Nat. Med.">
        <title>A library of human gut bacterial isolates paired with longitudinal multiomics data enables mechanistic microbiome research.</title>
        <authorList>
            <person name="Poyet M."/>
            <person name="Groussin M."/>
            <person name="Gibbons S.M."/>
            <person name="Avila-Pacheco J."/>
            <person name="Jiang X."/>
            <person name="Kearney S.M."/>
            <person name="Perrotta A.R."/>
            <person name="Berdy B."/>
            <person name="Zhao S."/>
            <person name="Lieberman T.D."/>
            <person name="Swanson P.K."/>
            <person name="Smith M."/>
            <person name="Roesemann S."/>
            <person name="Alexander J.E."/>
            <person name="Rich S.A."/>
            <person name="Livny J."/>
            <person name="Vlamakis H."/>
            <person name="Clish C."/>
            <person name="Bullock K."/>
            <person name="Deik A."/>
            <person name="Scott J."/>
            <person name="Pierce K.A."/>
            <person name="Xavier R.J."/>
            <person name="Alm E.J."/>
        </authorList>
    </citation>
    <scope>NUCLEOTIDE SEQUENCE [LARGE SCALE GENOMIC DNA]</scope>
    <source>
        <strain evidence="2 3">BIOML-A13</strain>
    </source>
</reference>
<feature type="transmembrane region" description="Helical" evidence="1">
    <location>
        <begin position="107"/>
        <end position="126"/>
    </location>
</feature>
<organism evidence="2 3">
    <name type="scientific">Bifidobacterium bifidum</name>
    <dbReference type="NCBI Taxonomy" id="1681"/>
    <lineage>
        <taxon>Bacteria</taxon>
        <taxon>Bacillati</taxon>
        <taxon>Actinomycetota</taxon>
        <taxon>Actinomycetes</taxon>
        <taxon>Bifidobacteriales</taxon>
        <taxon>Bifidobacteriaceae</taxon>
        <taxon>Bifidobacterium</taxon>
    </lineage>
</organism>
<proteinExistence type="predicted"/>
<feature type="transmembrane region" description="Helical" evidence="1">
    <location>
        <begin position="282"/>
        <end position="306"/>
    </location>
</feature>
<dbReference type="AlphaFoldDB" id="A0A7J5TMY2"/>
<keyword evidence="1" id="KW-0812">Transmembrane</keyword>
<dbReference type="EMBL" id="WDOP01000012">
    <property type="protein sequence ID" value="KAB7486086.1"/>
    <property type="molecule type" value="Genomic_DNA"/>
</dbReference>
<gene>
    <name evidence="2" type="ORF">GBA83_09295</name>
</gene>
<protein>
    <submittedName>
        <fullName evidence="2">Transporter</fullName>
    </submittedName>
</protein>
<comment type="caution">
    <text evidence="2">The sequence shown here is derived from an EMBL/GenBank/DDBJ whole genome shotgun (WGS) entry which is preliminary data.</text>
</comment>
<feature type="transmembrane region" description="Helical" evidence="1">
    <location>
        <begin position="255"/>
        <end position="276"/>
    </location>
</feature>
<evidence type="ECO:0000313" key="3">
    <source>
        <dbReference type="Proteomes" id="UP000451386"/>
    </source>
</evidence>
<keyword evidence="1" id="KW-1133">Transmembrane helix</keyword>
<feature type="transmembrane region" description="Helical" evidence="1">
    <location>
        <begin position="21"/>
        <end position="40"/>
    </location>
</feature>
<sequence length="360" mass="40987">MAGKEKIDVRILRYTENGQKRYMAASCLLVLILSIVNAYVHEIEYMLRKKEYNYSWSELYNYFIDFYPNVNSPFSLLLELFSFLSTLAIALAVVVEGEGKMLILSKFSYWLCVGSCSVLAVMSRALFSGLGVIKAIAVIVSSIIILYYLGRFSIVIGQKNFINARMAFDKSVSLIYLKLYERYGGERSAARSLVKVFVLLSILLIMAIGPWVLLITDALSATRYDNGNILSVLLVFLFIYCLTFVALLKNEEHGMNGLLLVTSCFVPLLPLLFYVFHSIHNSIHYVIIFFIALSLSFWSLFCVACSRMSSGELSEKLRKRRPWILVAEIESIHSIKARLYMKIHLKYIDRVEYMNGLGGS</sequence>
<feature type="transmembrane region" description="Helical" evidence="1">
    <location>
        <begin position="196"/>
        <end position="216"/>
    </location>
</feature>